<accession>A0A6A5ZDV1</accession>
<feature type="compositionally biased region" description="Basic and acidic residues" evidence="1">
    <location>
        <begin position="361"/>
        <end position="375"/>
    </location>
</feature>
<feature type="domain" description="Thioredoxin" evidence="3">
    <location>
        <begin position="57"/>
        <end position="128"/>
    </location>
</feature>
<dbReference type="PANTHER" id="PTHR22699">
    <property type="entry name" value="THIOREDOXIN DOMAIN-CONTAINING PROTEIN 16"/>
    <property type="match status" value="1"/>
</dbReference>
<evidence type="ECO:0000256" key="1">
    <source>
        <dbReference type="SAM" id="MobiDB-lite"/>
    </source>
</evidence>
<name>A0A6A5ZDV1_9PLEO</name>
<protein>
    <submittedName>
        <fullName evidence="4">Thioredoxin-like domain-containing protein</fullName>
    </submittedName>
</protein>
<dbReference type="Gene3D" id="3.40.30.10">
    <property type="entry name" value="Glutaredoxin"/>
    <property type="match status" value="3"/>
</dbReference>
<evidence type="ECO:0000259" key="3">
    <source>
        <dbReference type="Pfam" id="PF00085"/>
    </source>
</evidence>
<feature type="region of interest" description="Disordered" evidence="1">
    <location>
        <begin position="356"/>
        <end position="375"/>
    </location>
</feature>
<evidence type="ECO:0000313" key="5">
    <source>
        <dbReference type="Proteomes" id="UP000799770"/>
    </source>
</evidence>
<dbReference type="PANTHER" id="PTHR22699:SF1">
    <property type="entry name" value="THIOREDOXIN DOMAIN-CONTAINING PROTEIN 16"/>
    <property type="match status" value="1"/>
</dbReference>
<dbReference type="Proteomes" id="UP000799770">
    <property type="component" value="Unassembled WGS sequence"/>
</dbReference>
<dbReference type="AlphaFoldDB" id="A0A6A5ZDV1"/>
<evidence type="ECO:0000256" key="2">
    <source>
        <dbReference type="SAM" id="SignalP"/>
    </source>
</evidence>
<proteinExistence type="predicted"/>
<gene>
    <name evidence="4" type="ORF">BDV96DRAFT_597544</name>
</gene>
<dbReference type="Pfam" id="PF13848">
    <property type="entry name" value="Thioredoxin_6"/>
    <property type="match status" value="1"/>
</dbReference>
<dbReference type="SUPFAM" id="SSF52833">
    <property type="entry name" value="Thioredoxin-like"/>
    <property type="match status" value="3"/>
</dbReference>
<keyword evidence="2" id="KW-0732">Signal</keyword>
<dbReference type="CDD" id="cd02961">
    <property type="entry name" value="PDI_a_family"/>
    <property type="match status" value="1"/>
</dbReference>
<feature type="signal peptide" evidence="2">
    <location>
        <begin position="1"/>
        <end position="19"/>
    </location>
</feature>
<dbReference type="InterPro" id="IPR040090">
    <property type="entry name" value="TXNDC16"/>
</dbReference>
<dbReference type="InterPro" id="IPR036249">
    <property type="entry name" value="Thioredoxin-like_sf"/>
</dbReference>
<dbReference type="OrthoDB" id="427280at2759"/>
<evidence type="ECO:0000313" key="4">
    <source>
        <dbReference type="EMBL" id="KAF2117642.1"/>
    </source>
</evidence>
<dbReference type="EMBL" id="ML977318">
    <property type="protein sequence ID" value="KAF2117642.1"/>
    <property type="molecule type" value="Genomic_DNA"/>
</dbReference>
<dbReference type="CDD" id="cd02981">
    <property type="entry name" value="PDI_b_family"/>
    <property type="match status" value="1"/>
</dbReference>
<keyword evidence="5" id="KW-1185">Reference proteome</keyword>
<dbReference type="CDD" id="cd02982">
    <property type="entry name" value="PDI_b'_family"/>
    <property type="match status" value="1"/>
</dbReference>
<dbReference type="Pfam" id="PF00085">
    <property type="entry name" value="Thioredoxin"/>
    <property type="match status" value="1"/>
</dbReference>
<organism evidence="4 5">
    <name type="scientific">Lophiotrema nucula</name>
    <dbReference type="NCBI Taxonomy" id="690887"/>
    <lineage>
        <taxon>Eukaryota</taxon>
        <taxon>Fungi</taxon>
        <taxon>Dikarya</taxon>
        <taxon>Ascomycota</taxon>
        <taxon>Pezizomycotina</taxon>
        <taxon>Dothideomycetes</taxon>
        <taxon>Pleosporomycetidae</taxon>
        <taxon>Pleosporales</taxon>
        <taxon>Lophiotremataceae</taxon>
        <taxon>Lophiotrema</taxon>
    </lineage>
</organism>
<sequence>MRTLLNIAILCAFVNFGLASSTQSASRKHFDQLLSLKRSFLVAFSSSTFDASDSAGFQTIFSQTAGSVETPFVSIDCEEETDLCRQYDVNAYPAVRLFHPSEDEESEEIVVERYRGRRTKDALKSFIIKWEYRALAKIEKNQISEFKELDDYIMIAYLPPDQDYPLELYRSVASKYSRTLIFGYSTDPEIAATEKDVGVPGIKCYRNTDGAHQWMNGPYSESNIEQFIETCTQPPLIGQFTERNMEEYMQRGKLSVYIFVTNDDDATRVRKELTPLATKFQQIAKVGVADAIEYGPMAKNFGLLDDVFPALVVHAPHNDHVFLYKQGRRILASVFEDMVTTILNARAVNGQVFGEEAPVMNERDKSSKTGNHDEL</sequence>
<dbReference type="InterPro" id="IPR013766">
    <property type="entry name" value="Thioredoxin_domain"/>
</dbReference>
<feature type="chain" id="PRO_5025568672" evidence="2">
    <location>
        <begin position="20"/>
        <end position="375"/>
    </location>
</feature>
<reference evidence="4" key="1">
    <citation type="journal article" date="2020" name="Stud. Mycol.">
        <title>101 Dothideomycetes genomes: a test case for predicting lifestyles and emergence of pathogens.</title>
        <authorList>
            <person name="Haridas S."/>
            <person name="Albert R."/>
            <person name="Binder M."/>
            <person name="Bloem J."/>
            <person name="Labutti K."/>
            <person name="Salamov A."/>
            <person name="Andreopoulos B."/>
            <person name="Baker S."/>
            <person name="Barry K."/>
            <person name="Bills G."/>
            <person name="Bluhm B."/>
            <person name="Cannon C."/>
            <person name="Castanera R."/>
            <person name="Culley D."/>
            <person name="Daum C."/>
            <person name="Ezra D."/>
            <person name="Gonzalez J."/>
            <person name="Henrissat B."/>
            <person name="Kuo A."/>
            <person name="Liang C."/>
            <person name="Lipzen A."/>
            <person name="Lutzoni F."/>
            <person name="Magnuson J."/>
            <person name="Mondo S."/>
            <person name="Nolan M."/>
            <person name="Ohm R."/>
            <person name="Pangilinan J."/>
            <person name="Park H.-J."/>
            <person name="Ramirez L."/>
            <person name="Alfaro M."/>
            <person name="Sun H."/>
            <person name="Tritt A."/>
            <person name="Yoshinaga Y."/>
            <person name="Zwiers L.-H."/>
            <person name="Turgeon B."/>
            <person name="Goodwin S."/>
            <person name="Spatafora J."/>
            <person name="Crous P."/>
            <person name="Grigoriev I."/>
        </authorList>
    </citation>
    <scope>NUCLEOTIDE SEQUENCE</scope>
    <source>
        <strain evidence="4">CBS 627.86</strain>
    </source>
</reference>